<evidence type="ECO:0000256" key="1">
    <source>
        <dbReference type="SAM" id="MobiDB-lite"/>
    </source>
</evidence>
<organism evidence="3 4">
    <name type="scientific">Pavo cristatus</name>
    <name type="common">Indian peafowl</name>
    <name type="synonym">Blue peafowl</name>
    <dbReference type="NCBI Taxonomy" id="9049"/>
    <lineage>
        <taxon>Eukaryota</taxon>
        <taxon>Metazoa</taxon>
        <taxon>Chordata</taxon>
        <taxon>Craniata</taxon>
        <taxon>Vertebrata</taxon>
        <taxon>Euteleostomi</taxon>
        <taxon>Archelosauria</taxon>
        <taxon>Archosauria</taxon>
        <taxon>Dinosauria</taxon>
        <taxon>Saurischia</taxon>
        <taxon>Theropoda</taxon>
        <taxon>Coelurosauria</taxon>
        <taxon>Aves</taxon>
        <taxon>Neognathae</taxon>
        <taxon>Galloanserae</taxon>
        <taxon>Galliformes</taxon>
        <taxon>Phasianidae</taxon>
        <taxon>Phasianinae</taxon>
        <taxon>Pavo</taxon>
    </lineage>
</organism>
<evidence type="ECO:0000313" key="3">
    <source>
        <dbReference type="Ensembl" id="ENSPSTP00000022441.1"/>
    </source>
</evidence>
<dbReference type="InterPro" id="IPR001849">
    <property type="entry name" value="PH_domain"/>
</dbReference>
<sequence>MSRRRISCKELGQADCQGWLYKKKEKGAFIGNKWKKFWCVLKESSLYWYSSQLVSTVSTQKNNDLEKLFFLFFSFLFVSGKQDQQKSSLTSTLSSEASCSLSSPESTFNSQESSSSLTSKVAYSERQSLLDFVNNSAMEESDQPLTFCVQIQSDEQPEVGCGETAEKHICPGGGPENTFLGLDTHCLTVPDAAGQISLAKDHEKCDDDEMERLYKSLEQASLSPIGDRRLSTKKELRKSFIKRSKNPSINEKLHKIRMLNSTLKCKEHDLATINQLLEDPKLTAMKYREWRNTNIMLVQDIYQQQEVQDVSTENREEQETTPLLVTESAI</sequence>
<dbReference type="InterPro" id="IPR051566">
    <property type="entry name" value="CNKSR"/>
</dbReference>
<dbReference type="PANTHER" id="PTHR12844">
    <property type="entry name" value="CONNECTOR ENCHANCER OF KINASE SUPPRESSOR OF RAS"/>
    <property type="match status" value="1"/>
</dbReference>
<evidence type="ECO:0000259" key="2">
    <source>
        <dbReference type="PROSITE" id="PS50003"/>
    </source>
</evidence>
<dbReference type="SUPFAM" id="SSF50729">
    <property type="entry name" value="PH domain-like"/>
    <property type="match status" value="1"/>
</dbReference>
<dbReference type="PROSITE" id="PS50003">
    <property type="entry name" value="PH_DOMAIN"/>
    <property type="match status" value="1"/>
</dbReference>
<name>A0A8C9FX85_PAVCR</name>
<dbReference type="PANTHER" id="PTHR12844:SF45">
    <property type="entry name" value="CNK3_IPCEF1 FUSION PROTEIN-RELATED"/>
    <property type="match status" value="1"/>
</dbReference>
<keyword evidence="4" id="KW-1185">Reference proteome</keyword>
<dbReference type="Pfam" id="PF00169">
    <property type="entry name" value="PH"/>
    <property type="match status" value="1"/>
</dbReference>
<evidence type="ECO:0000313" key="4">
    <source>
        <dbReference type="Proteomes" id="UP000694428"/>
    </source>
</evidence>
<dbReference type="Gene3D" id="2.30.29.30">
    <property type="entry name" value="Pleckstrin-homology domain (PH domain)/Phosphotyrosine-binding domain (PTB)"/>
    <property type="match status" value="1"/>
</dbReference>
<dbReference type="Ensembl" id="ENSPSTT00000023572.1">
    <property type="protein sequence ID" value="ENSPSTP00000022441.1"/>
    <property type="gene ID" value="ENSPSTG00000016476.1"/>
</dbReference>
<reference evidence="3" key="2">
    <citation type="submission" date="2025-09" db="UniProtKB">
        <authorList>
            <consortium name="Ensembl"/>
        </authorList>
    </citation>
    <scope>IDENTIFICATION</scope>
</reference>
<dbReference type="Proteomes" id="UP000694428">
    <property type="component" value="Unplaced"/>
</dbReference>
<dbReference type="InterPro" id="IPR011993">
    <property type="entry name" value="PH-like_dom_sf"/>
</dbReference>
<reference evidence="3" key="1">
    <citation type="submission" date="2025-08" db="UniProtKB">
        <authorList>
            <consortium name="Ensembl"/>
        </authorList>
    </citation>
    <scope>IDENTIFICATION</scope>
</reference>
<proteinExistence type="predicted"/>
<dbReference type="AlphaFoldDB" id="A0A8C9FX85"/>
<feature type="region of interest" description="Disordered" evidence="1">
    <location>
        <begin position="308"/>
        <end position="330"/>
    </location>
</feature>
<protein>
    <recommendedName>
        <fullName evidence="2">PH domain-containing protein</fullName>
    </recommendedName>
</protein>
<accession>A0A8C9FX85</accession>
<feature type="domain" description="PH" evidence="2">
    <location>
        <begin position="13"/>
        <end position="71"/>
    </location>
</feature>